<feature type="non-terminal residue" evidence="2">
    <location>
        <position position="1"/>
    </location>
</feature>
<accession>A0A1B6JZZ1</accession>
<organism evidence="2">
    <name type="scientific">Homalodisca liturata</name>
    <dbReference type="NCBI Taxonomy" id="320908"/>
    <lineage>
        <taxon>Eukaryota</taxon>
        <taxon>Metazoa</taxon>
        <taxon>Ecdysozoa</taxon>
        <taxon>Arthropoda</taxon>
        <taxon>Hexapoda</taxon>
        <taxon>Insecta</taxon>
        <taxon>Pterygota</taxon>
        <taxon>Neoptera</taxon>
        <taxon>Paraneoptera</taxon>
        <taxon>Hemiptera</taxon>
        <taxon>Auchenorrhyncha</taxon>
        <taxon>Membracoidea</taxon>
        <taxon>Cicadellidae</taxon>
        <taxon>Cicadellinae</taxon>
        <taxon>Proconiini</taxon>
        <taxon>Homalodisca</taxon>
    </lineage>
</organism>
<evidence type="ECO:0008006" key="3">
    <source>
        <dbReference type="Google" id="ProtNLM"/>
    </source>
</evidence>
<feature type="chain" id="PRO_5008586158" description="Ig-like domain-containing protein" evidence="1">
    <location>
        <begin position="18"/>
        <end position="126"/>
    </location>
</feature>
<dbReference type="AlphaFoldDB" id="A0A1B6JZZ1"/>
<dbReference type="Gene3D" id="2.60.40.10">
    <property type="entry name" value="Immunoglobulins"/>
    <property type="match status" value="1"/>
</dbReference>
<keyword evidence="1" id="KW-0732">Signal</keyword>
<dbReference type="SUPFAM" id="SSF48726">
    <property type="entry name" value="Immunoglobulin"/>
    <property type="match status" value="1"/>
</dbReference>
<dbReference type="InterPro" id="IPR036179">
    <property type="entry name" value="Ig-like_dom_sf"/>
</dbReference>
<dbReference type="InterPro" id="IPR013783">
    <property type="entry name" value="Ig-like_fold"/>
</dbReference>
<reference evidence="2" key="1">
    <citation type="submission" date="2015-11" db="EMBL/GenBank/DDBJ databases">
        <title>De novo transcriptome assembly of four potential Pierce s Disease insect vectors from Arizona vineyards.</title>
        <authorList>
            <person name="Tassone E.E."/>
        </authorList>
    </citation>
    <scope>NUCLEOTIDE SEQUENCE</scope>
</reference>
<sequence>FKTAASLWLIMICLVAAERETVLLQPDSSKETSRQLRVTKRSLEPTVSSDDPVNFTYRAGSIAIFDCVMNVLPHNIVSWVYRSPDSDQSKTRTLTFKKLSLSHDSRITLSFQHPNNFRLRIASVSR</sequence>
<protein>
    <recommendedName>
        <fullName evidence="3">Ig-like domain-containing protein</fullName>
    </recommendedName>
</protein>
<gene>
    <name evidence="2" type="ORF">g.57938</name>
</gene>
<name>A0A1B6JZZ1_9HEMI</name>
<evidence type="ECO:0000256" key="1">
    <source>
        <dbReference type="SAM" id="SignalP"/>
    </source>
</evidence>
<dbReference type="EMBL" id="GECU01002942">
    <property type="protein sequence ID" value="JAT04765.1"/>
    <property type="molecule type" value="Transcribed_RNA"/>
</dbReference>
<proteinExistence type="predicted"/>
<feature type="non-terminal residue" evidence="2">
    <location>
        <position position="126"/>
    </location>
</feature>
<feature type="signal peptide" evidence="1">
    <location>
        <begin position="1"/>
        <end position="17"/>
    </location>
</feature>
<evidence type="ECO:0000313" key="2">
    <source>
        <dbReference type="EMBL" id="JAT04765.1"/>
    </source>
</evidence>